<evidence type="ECO:0000256" key="1">
    <source>
        <dbReference type="SAM" id="MobiDB-lite"/>
    </source>
</evidence>
<feature type="region of interest" description="Disordered" evidence="1">
    <location>
        <begin position="406"/>
        <end position="475"/>
    </location>
</feature>
<protein>
    <submittedName>
        <fullName evidence="2">Uncharacterized protein</fullName>
    </submittedName>
</protein>
<feature type="region of interest" description="Disordered" evidence="1">
    <location>
        <begin position="268"/>
        <end position="363"/>
    </location>
</feature>
<feature type="compositionally biased region" description="Acidic residues" evidence="1">
    <location>
        <begin position="322"/>
        <end position="331"/>
    </location>
</feature>
<feature type="compositionally biased region" description="Low complexity" evidence="1">
    <location>
        <begin position="415"/>
        <end position="434"/>
    </location>
</feature>
<accession>A0A6G1IVG3</accession>
<organism evidence="2 3">
    <name type="scientific">Lentithecium fluviatile CBS 122367</name>
    <dbReference type="NCBI Taxonomy" id="1168545"/>
    <lineage>
        <taxon>Eukaryota</taxon>
        <taxon>Fungi</taxon>
        <taxon>Dikarya</taxon>
        <taxon>Ascomycota</taxon>
        <taxon>Pezizomycotina</taxon>
        <taxon>Dothideomycetes</taxon>
        <taxon>Pleosporomycetidae</taxon>
        <taxon>Pleosporales</taxon>
        <taxon>Massarineae</taxon>
        <taxon>Lentitheciaceae</taxon>
        <taxon>Lentithecium</taxon>
    </lineage>
</organism>
<feature type="compositionally biased region" description="Polar residues" evidence="1">
    <location>
        <begin position="117"/>
        <end position="128"/>
    </location>
</feature>
<sequence length="475" mass="49877">MSENNDCSLIRSVLNKSKVEPLAEPEAHLCKGPQRNALGDVTRSQGNLGPSITGNTADHHAVSGPKRRDLTFEDPLISKESREIYKDDTESSGDGEREEPYRCRIRKSPSHLGPSTAGYTRSHSQHLSTIPGLEYRSRAGASLPSTRSGPSLPHAESASVIPPDSDDEGTEDKDDNFTSQSSFPPSQLQPNPQPHILLYQLPRQPVLQVPIPPGASPYSLVGISPRLSHPTIAAPGVGNLFFHHVDQVRVAGGQAPAVGFFGPAGITARAPSSTGSRGRGGGAGGRSEAAPFPRGQQSNGVGQGRPNGRAPTPSRSAPGGNDPDDGDDGSDASEGSDGIDDGEDSDFLEHPALSPPPKYEIPRGKHKFCVTRLLELLQGNQPRPHIVREAVFNVLSALQDALDAHIPDLHQPPDATNGTANGGTSNTASTSNTSRDGERDANATLAELAQDGRGGEEEEAAATTTTTTNPSQSPA</sequence>
<feature type="compositionally biased region" description="Low complexity" evidence="1">
    <location>
        <begin position="179"/>
        <end position="190"/>
    </location>
</feature>
<name>A0A6G1IVG3_9PLEO</name>
<reference evidence="2" key="1">
    <citation type="journal article" date="2020" name="Stud. Mycol.">
        <title>101 Dothideomycetes genomes: a test case for predicting lifestyles and emergence of pathogens.</title>
        <authorList>
            <person name="Haridas S."/>
            <person name="Albert R."/>
            <person name="Binder M."/>
            <person name="Bloem J."/>
            <person name="Labutti K."/>
            <person name="Salamov A."/>
            <person name="Andreopoulos B."/>
            <person name="Baker S."/>
            <person name="Barry K."/>
            <person name="Bills G."/>
            <person name="Bluhm B."/>
            <person name="Cannon C."/>
            <person name="Castanera R."/>
            <person name="Culley D."/>
            <person name="Daum C."/>
            <person name="Ezra D."/>
            <person name="Gonzalez J."/>
            <person name="Henrissat B."/>
            <person name="Kuo A."/>
            <person name="Liang C."/>
            <person name="Lipzen A."/>
            <person name="Lutzoni F."/>
            <person name="Magnuson J."/>
            <person name="Mondo S."/>
            <person name="Nolan M."/>
            <person name="Ohm R."/>
            <person name="Pangilinan J."/>
            <person name="Park H.-J."/>
            <person name="Ramirez L."/>
            <person name="Alfaro M."/>
            <person name="Sun H."/>
            <person name="Tritt A."/>
            <person name="Yoshinaga Y."/>
            <person name="Zwiers L.-H."/>
            <person name="Turgeon B."/>
            <person name="Goodwin S."/>
            <person name="Spatafora J."/>
            <person name="Crous P."/>
            <person name="Grigoriev I."/>
        </authorList>
    </citation>
    <scope>NUCLEOTIDE SEQUENCE</scope>
    <source>
        <strain evidence="2">CBS 122367</strain>
    </source>
</reference>
<feature type="region of interest" description="Disordered" evidence="1">
    <location>
        <begin position="32"/>
        <end position="128"/>
    </location>
</feature>
<feature type="region of interest" description="Disordered" evidence="1">
    <location>
        <begin position="140"/>
        <end position="193"/>
    </location>
</feature>
<feature type="compositionally biased region" description="Basic and acidic residues" evidence="1">
    <location>
        <begin position="57"/>
        <end position="102"/>
    </location>
</feature>
<proteinExistence type="predicted"/>
<feature type="compositionally biased region" description="Acidic residues" evidence="1">
    <location>
        <begin position="164"/>
        <end position="174"/>
    </location>
</feature>
<feature type="compositionally biased region" description="Polar residues" evidence="1">
    <location>
        <begin position="42"/>
        <end position="56"/>
    </location>
</feature>
<keyword evidence="3" id="KW-1185">Reference proteome</keyword>
<evidence type="ECO:0000313" key="3">
    <source>
        <dbReference type="Proteomes" id="UP000799291"/>
    </source>
</evidence>
<gene>
    <name evidence="2" type="ORF">K458DRAFT_456442</name>
</gene>
<dbReference type="AlphaFoldDB" id="A0A6G1IVG3"/>
<evidence type="ECO:0000313" key="2">
    <source>
        <dbReference type="EMBL" id="KAF2681970.1"/>
    </source>
</evidence>
<dbReference type="Proteomes" id="UP000799291">
    <property type="component" value="Unassembled WGS sequence"/>
</dbReference>
<feature type="compositionally biased region" description="Acidic residues" evidence="1">
    <location>
        <begin position="337"/>
        <end position="346"/>
    </location>
</feature>
<dbReference type="EMBL" id="MU005589">
    <property type="protein sequence ID" value="KAF2681970.1"/>
    <property type="molecule type" value="Genomic_DNA"/>
</dbReference>